<evidence type="ECO:0000256" key="6">
    <source>
        <dbReference type="ARBA" id="ARBA00023136"/>
    </source>
</evidence>
<sequence>MDGLERRVSRLISRISAQIEILAITSVRIAVLPITLPLKLVKVSIPPALHLIIFLSLLPLLGLFSISAGILVAKWIPTGWSEQAFLQYGQGSTPYAYTIVRDLNTNQPYDISVQLVVPTSQANYDLGEASCSPSVLSLGL</sequence>
<name>A0A0C3QH07_9AGAM</name>
<evidence type="ECO:0000256" key="3">
    <source>
        <dbReference type="ARBA" id="ARBA00022824"/>
    </source>
</evidence>
<evidence type="ECO:0000313" key="9">
    <source>
        <dbReference type="Proteomes" id="UP000054248"/>
    </source>
</evidence>
<proteinExistence type="predicted"/>
<dbReference type="GO" id="GO:0006629">
    <property type="term" value="P:lipid metabolic process"/>
    <property type="evidence" value="ECO:0007669"/>
    <property type="project" value="UniProtKB-KW"/>
</dbReference>
<keyword evidence="6 7" id="KW-0472">Membrane</keyword>
<evidence type="ECO:0000313" key="8">
    <source>
        <dbReference type="EMBL" id="KIO25726.1"/>
    </source>
</evidence>
<evidence type="ECO:0000256" key="1">
    <source>
        <dbReference type="ARBA" id="ARBA00004477"/>
    </source>
</evidence>
<dbReference type="HOGENOM" id="CLU_1836606_0_0_1"/>
<keyword evidence="9" id="KW-1185">Reference proteome</keyword>
<dbReference type="EMBL" id="KN823036">
    <property type="protein sequence ID" value="KIO25726.1"/>
    <property type="molecule type" value="Genomic_DNA"/>
</dbReference>
<dbReference type="CDD" id="cd23995">
    <property type="entry name" value="Seipin_BSCL2_like"/>
    <property type="match status" value="1"/>
</dbReference>
<reference evidence="8 9" key="1">
    <citation type="submission" date="2014-04" db="EMBL/GenBank/DDBJ databases">
        <authorList>
            <consortium name="DOE Joint Genome Institute"/>
            <person name="Kuo A."/>
            <person name="Girlanda M."/>
            <person name="Perotto S."/>
            <person name="Kohler A."/>
            <person name="Nagy L.G."/>
            <person name="Floudas D."/>
            <person name="Copeland A."/>
            <person name="Barry K.W."/>
            <person name="Cichocki N."/>
            <person name="Veneault-Fourrey C."/>
            <person name="LaButti K."/>
            <person name="Lindquist E.A."/>
            <person name="Lipzen A."/>
            <person name="Lundell T."/>
            <person name="Morin E."/>
            <person name="Murat C."/>
            <person name="Sun H."/>
            <person name="Tunlid A."/>
            <person name="Henrissat B."/>
            <person name="Grigoriev I.V."/>
            <person name="Hibbett D.S."/>
            <person name="Martin F."/>
            <person name="Nordberg H.P."/>
            <person name="Cantor M.N."/>
            <person name="Hua S.X."/>
        </authorList>
    </citation>
    <scope>NUCLEOTIDE SEQUENCE [LARGE SCALE GENOMIC DNA]</scope>
    <source>
        <strain evidence="8 9">MUT 4182</strain>
    </source>
</reference>
<comment type="subcellular location">
    <subcellularLocation>
        <location evidence="1">Endoplasmic reticulum membrane</location>
        <topology evidence="1">Multi-pass membrane protein</topology>
    </subcellularLocation>
</comment>
<dbReference type="GO" id="GO:0005789">
    <property type="term" value="C:endoplasmic reticulum membrane"/>
    <property type="evidence" value="ECO:0007669"/>
    <property type="project" value="UniProtKB-SubCell"/>
</dbReference>
<accession>A0A0C3QH07</accession>
<keyword evidence="5" id="KW-0443">Lipid metabolism</keyword>
<dbReference type="Pfam" id="PF06775">
    <property type="entry name" value="Seipin"/>
    <property type="match status" value="1"/>
</dbReference>
<organism evidence="8 9">
    <name type="scientific">Tulasnella calospora MUT 4182</name>
    <dbReference type="NCBI Taxonomy" id="1051891"/>
    <lineage>
        <taxon>Eukaryota</taxon>
        <taxon>Fungi</taxon>
        <taxon>Dikarya</taxon>
        <taxon>Basidiomycota</taxon>
        <taxon>Agaricomycotina</taxon>
        <taxon>Agaricomycetes</taxon>
        <taxon>Cantharellales</taxon>
        <taxon>Tulasnellaceae</taxon>
        <taxon>Tulasnella</taxon>
    </lineage>
</organism>
<keyword evidence="2 7" id="KW-0812">Transmembrane</keyword>
<dbReference type="AlphaFoldDB" id="A0A0C3QH07"/>
<dbReference type="OrthoDB" id="3990054at2759"/>
<dbReference type="Proteomes" id="UP000054248">
    <property type="component" value="Unassembled WGS sequence"/>
</dbReference>
<dbReference type="STRING" id="1051891.A0A0C3QH07"/>
<protein>
    <submittedName>
        <fullName evidence="8">Uncharacterized protein</fullName>
    </submittedName>
</protein>
<evidence type="ECO:0000256" key="2">
    <source>
        <dbReference type="ARBA" id="ARBA00022692"/>
    </source>
</evidence>
<dbReference type="InterPro" id="IPR009617">
    <property type="entry name" value="Seipin"/>
</dbReference>
<reference evidence="9" key="2">
    <citation type="submission" date="2015-01" db="EMBL/GenBank/DDBJ databases">
        <title>Evolutionary Origins and Diversification of the Mycorrhizal Mutualists.</title>
        <authorList>
            <consortium name="DOE Joint Genome Institute"/>
            <consortium name="Mycorrhizal Genomics Consortium"/>
            <person name="Kohler A."/>
            <person name="Kuo A."/>
            <person name="Nagy L.G."/>
            <person name="Floudas D."/>
            <person name="Copeland A."/>
            <person name="Barry K.W."/>
            <person name="Cichocki N."/>
            <person name="Veneault-Fourrey C."/>
            <person name="LaButti K."/>
            <person name="Lindquist E.A."/>
            <person name="Lipzen A."/>
            <person name="Lundell T."/>
            <person name="Morin E."/>
            <person name="Murat C."/>
            <person name="Riley R."/>
            <person name="Ohm R."/>
            <person name="Sun H."/>
            <person name="Tunlid A."/>
            <person name="Henrissat B."/>
            <person name="Grigoriev I.V."/>
            <person name="Hibbett D.S."/>
            <person name="Martin F."/>
        </authorList>
    </citation>
    <scope>NUCLEOTIDE SEQUENCE [LARGE SCALE GENOMIC DNA]</scope>
    <source>
        <strain evidence="9">MUT 4182</strain>
    </source>
</reference>
<evidence type="ECO:0000256" key="7">
    <source>
        <dbReference type="SAM" id="Phobius"/>
    </source>
</evidence>
<feature type="transmembrane region" description="Helical" evidence="7">
    <location>
        <begin position="21"/>
        <end position="41"/>
    </location>
</feature>
<gene>
    <name evidence="8" type="ORF">M407DRAFT_24885</name>
</gene>
<keyword evidence="4 7" id="KW-1133">Transmembrane helix</keyword>
<keyword evidence="3" id="KW-0256">Endoplasmic reticulum</keyword>
<feature type="transmembrane region" description="Helical" evidence="7">
    <location>
        <begin position="47"/>
        <end position="73"/>
    </location>
</feature>
<evidence type="ECO:0000256" key="5">
    <source>
        <dbReference type="ARBA" id="ARBA00023098"/>
    </source>
</evidence>
<evidence type="ECO:0000256" key="4">
    <source>
        <dbReference type="ARBA" id="ARBA00022989"/>
    </source>
</evidence>
<dbReference type="GO" id="GO:0140042">
    <property type="term" value="P:lipid droplet formation"/>
    <property type="evidence" value="ECO:0007669"/>
    <property type="project" value="UniProtKB-ARBA"/>
</dbReference>